<gene>
    <name evidence="13" type="primary">nuoI</name>
    <name evidence="13" type="ORF">FTV88_2050</name>
</gene>
<evidence type="ECO:0000256" key="7">
    <source>
        <dbReference type="ARBA" id="ARBA00023004"/>
    </source>
</evidence>
<dbReference type="PROSITE" id="PS00198">
    <property type="entry name" value="4FE4S_FER_1"/>
    <property type="match status" value="2"/>
</dbReference>
<dbReference type="InterPro" id="IPR017900">
    <property type="entry name" value="4Fe4S_Fe_S_CS"/>
</dbReference>
<dbReference type="InterPro" id="IPR010226">
    <property type="entry name" value="NADH_quinone_OxRdtase_chainI"/>
</dbReference>
<evidence type="ECO:0000256" key="11">
    <source>
        <dbReference type="ARBA" id="ARBA00023136"/>
    </source>
</evidence>
<keyword evidence="9" id="KW-0520">NAD</keyword>
<dbReference type="PANTHER" id="PTHR10849">
    <property type="entry name" value="NADH DEHYDROGENASE UBIQUINONE IRON-SULFUR PROTEIN 8, MITOCHONDRIAL"/>
    <property type="match status" value="1"/>
</dbReference>
<organism evidence="13 14">
    <name type="scientific">Heliorestis convoluta</name>
    <dbReference type="NCBI Taxonomy" id="356322"/>
    <lineage>
        <taxon>Bacteria</taxon>
        <taxon>Bacillati</taxon>
        <taxon>Bacillota</taxon>
        <taxon>Clostridia</taxon>
        <taxon>Eubacteriales</taxon>
        <taxon>Heliobacteriaceae</taxon>
        <taxon>Heliorestis</taxon>
    </lineage>
</organism>
<evidence type="ECO:0000256" key="8">
    <source>
        <dbReference type="ARBA" id="ARBA00023014"/>
    </source>
</evidence>
<evidence type="ECO:0000256" key="1">
    <source>
        <dbReference type="ARBA" id="ARBA00022475"/>
    </source>
</evidence>
<dbReference type="EMBL" id="CP045875">
    <property type="protein sequence ID" value="QGG48148.1"/>
    <property type="molecule type" value="Genomic_DNA"/>
</dbReference>
<keyword evidence="2" id="KW-0004">4Fe-4S</keyword>
<name>A0A5Q2MZF2_9FIRM</name>
<keyword evidence="10 13" id="KW-0830">Ubiquinone</keyword>
<dbReference type="GO" id="GO:0046872">
    <property type="term" value="F:metal ion binding"/>
    <property type="evidence" value="ECO:0007669"/>
    <property type="project" value="UniProtKB-KW"/>
</dbReference>
<dbReference type="OrthoDB" id="9803192at2"/>
<keyword evidence="4" id="KW-0479">Metal-binding</keyword>
<dbReference type="Pfam" id="PF12838">
    <property type="entry name" value="Fer4_7"/>
    <property type="match status" value="1"/>
</dbReference>
<dbReference type="GO" id="GO:0051539">
    <property type="term" value="F:4 iron, 4 sulfur cluster binding"/>
    <property type="evidence" value="ECO:0007669"/>
    <property type="project" value="UniProtKB-KW"/>
</dbReference>
<dbReference type="SUPFAM" id="SSF46548">
    <property type="entry name" value="alpha-helical ferredoxin"/>
    <property type="match status" value="1"/>
</dbReference>
<evidence type="ECO:0000256" key="4">
    <source>
        <dbReference type="ARBA" id="ARBA00022723"/>
    </source>
</evidence>
<reference evidence="14" key="1">
    <citation type="submission" date="2019-11" db="EMBL/GenBank/DDBJ databases">
        <title>Genome sequence of Heliorestis convoluta strain HH, an alkaliphilic and minimalistic phototrophic bacterium from a soda lake in Egypt.</title>
        <authorList>
            <person name="Dewey E.D."/>
            <person name="Stokes L.M."/>
            <person name="Burchell B.M."/>
            <person name="Shaffer K.N."/>
            <person name="Huntington A.M."/>
            <person name="Baker J.M."/>
            <person name="Nadendla S."/>
            <person name="Giglio M.G."/>
            <person name="Touchman J.W."/>
            <person name="Blankenship R.E."/>
            <person name="Madigan M.T."/>
            <person name="Sattley W.M."/>
        </authorList>
    </citation>
    <scope>NUCLEOTIDE SEQUENCE [LARGE SCALE GENOMIC DNA]</scope>
    <source>
        <strain evidence="14">HH</strain>
    </source>
</reference>
<keyword evidence="14" id="KW-1185">Reference proteome</keyword>
<dbReference type="InterPro" id="IPR017896">
    <property type="entry name" value="4Fe4S_Fe-S-bd"/>
</dbReference>
<evidence type="ECO:0000256" key="2">
    <source>
        <dbReference type="ARBA" id="ARBA00022485"/>
    </source>
</evidence>
<keyword evidence="5" id="KW-0677">Repeat</keyword>
<proteinExistence type="predicted"/>
<sequence>MLGKGLLTGMAVTLREMFRKNVTEEYPEVQPDLGERFRGGRLELNVSKCIACGLCMTNCPNGSIKLTTVKDENNKRQLNTYVHNTGLCLFCNLCIEACPPKCIEWSKEFAYSGYSRDALIFDCMALDKQQSAEDKSQTTEEKG</sequence>
<keyword evidence="1" id="KW-1003">Cell membrane</keyword>
<evidence type="ECO:0000256" key="6">
    <source>
        <dbReference type="ARBA" id="ARBA00022967"/>
    </source>
</evidence>
<keyword evidence="11" id="KW-0472">Membrane</keyword>
<evidence type="ECO:0000256" key="10">
    <source>
        <dbReference type="ARBA" id="ARBA00023075"/>
    </source>
</evidence>
<feature type="domain" description="4Fe-4S ferredoxin-type" evidence="12">
    <location>
        <begin position="79"/>
        <end position="108"/>
    </location>
</feature>
<dbReference type="Proteomes" id="UP000366051">
    <property type="component" value="Chromosome"/>
</dbReference>
<dbReference type="PROSITE" id="PS51379">
    <property type="entry name" value="4FE4S_FER_2"/>
    <property type="match status" value="2"/>
</dbReference>
<evidence type="ECO:0000259" key="12">
    <source>
        <dbReference type="PROSITE" id="PS51379"/>
    </source>
</evidence>
<dbReference type="PANTHER" id="PTHR10849:SF24">
    <property type="entry name" value="NADH-QUINONE OXIDOREDUCTASE SUBUNIT I 2"/>
    <property type="match status" value="1"/>
</dbReference>
<dbReference type="AlphaFoldDB" id="A0A5Q2MZF2"/>
<evidence type="ECO:0000313" key="14">
    <source>
        <dbReference type="Proteomes" id="UP000366051"/>
    </source>
</evidence>
<dbReference type="KEGG" id="hcv:FTV88_2050"/>
<accession>A0A5Q2MZF2</accession>
<dbReference type="RefSeq" id="WP_153725396.1">
    <property type="nucleotide sequence ID" value="NZ_CP045875.1"/>
</dbReference>
<dbReference type="Gene3D" id="3.30.70.3270">
    <property type="match status" value="1"/>
</dbReference>
<evidence type="ECO:0000256" key="5">
    <source>
        <dbReference type="ARBA" id="ARBA00022737"/>
    </source>
</evidence>
<evidence type="ECO:0000256" key="9">
    <source>
        <dbReference type="ARBA" id="ARBA00023027"/>
    </source>
</evidence>
<evidence type="ECO:0000313" key="13">
    <source>
        <dbReference type="EMBL" id="QGG48148.1"/>
    </source>
</evidence>
<evidence type="ECO:0000256" key="3">
    <source>
        <dbReference type="ARBA" id="ARBA00022719"/>
    </source>
</evidence>
<dbReference type="GO" id="GO:0016020">
    <property type="term" value="C:membrane"/>
    <property type="evidence" value="ECO:0007669"/>
    <property type="project" value="InterPro"/>
</dbReference>
<keyword evidence="6" id="KW-1278">Translocase</keyword>
<dbReference type="GO" id="GO:0048038">
    <property type="term" value="F:quinone binding"/>
    <property type="evidence" value="ECO:0007669"/>
    <property type="project" value="UniProtKB-KW"/>
</dbReference>
<dbReference type="GO" id="GO:0016651">
    <property type="term" value="F:oxidoreductase activity, acting on NAD(P)H"/>
    <property type="evidence" value="ECO:0007669"/>
    <property type="project" value="InterPro"/>
</dbReference>
<protein>
    <submittedName>
        <fullName evidence="13">Proton-translocating NADH-ubiquinone oxidoreductase, 23 kd, chain i</fullName>
    </submittedName>
</protein>
<feature type="domain" description="4Fe-4S ferredoxin-type" evidence="12">
    <location>
        <begin position="40"/>
        <end position="69"/>
    </location>
</feature>
<keyword evidence="3" id="KW-0874">Quinone</keyword>
<keyword evidence="8" id="KW-0411">Iron-sulfur</keyword>
<keyword evidence="7" id="KW-0408">Iron</keyword>